<keyword evidence="2" id="KW-1185">Reference proteome</keyword>
<dbReference type="AlphaFoldDB" id="A0A5M3YWH9"/>
<organism evidence="1 2">
    <name type="scientific">Aspergillus terreus</name>
    <dbReference type="NCBI Taxonomy" id="33178"/>
    <lineage>
        <taxon>Eukaryota</taxon>
        <taxon>Fungi</taxon>
        <taxon>Dikarya</taxon>
        <taxon>Ascomycota</taxon>
        <taxon>Pezizomycotina</taxon>
        <taxon>Eurotiomycetes</taxon>
        <taxon>Eurotiomycetidae</taxon>
        <taxon>Eurotiales</taxon>
        <taxon>Aspergillaceae</taxon>
        <taxon>Aspergillus</taxon>
        <taxon>Aspergillus subgen. Circumdati</taxon>
    </lineage>
</organism>
<evidence type="ECO:0000313" key="1">
    <source>
        <dbReference type="EMBL" id="GFF14637.1"/>
    </source>
</evidence>
<proteinExistence type="predicted"/>
<name>A0A5M3YWH9_ASPTE</name>
<comment type="caution">
    <text evidence="1">The sequence shown here is derived from an EMBL/GenBank/DDBJ whole genome shotgun (WGS) entry which is preliminary data.</text>
</comment>
<evidence type="ECO:0000313" key="2">
    <source>
        <dbReference type="Proteomes" id="UP000452235"/>
    </source>
</evidence>
<gene>
    <name evidence="1" type="ORF">ATEIFO6365_0003070300</name>
</gene>
<reference evidence="1 2" key="1">
    <citation type="submission" date="2020-01" db="EMBL/GenBank/DDBJ databases">
        <title>Aspergillus terreus IFO 6365 whole genome shotgun sequence.</title>
        <authorList>
            <person name="Kanamasa S."/>
            <person name="Takahashi H."/>
        </authorList>
    </citation>
    <scope>NUCLEOTIDE SEQUENCE [LARGE SCALE GENOMIC DNA]</scope>
    <source>
        <strain evidence="1 2">IFO 6365</strain>
    </source>
</reference>
<dbReference type="VEuPathDB" id="FungiDB:ATEG_02590"/>
<sequence>MKAFQLPLFAVLLQAYLAAAKVPALEVGDDAKISEDGKKIKYTDPNCEPSSSWTCDASRSCTGKKVWSLDASKDHAACCLPSQHLSGSADTEFFCCAKDHEVAGSADAGYSCCPTGSSYDGEKCKPVCKNGKQLKNGKCVCPKGTVEQDDGTCKKKKKDEDPDKCTSGLETGKCYTFRASNGHLLGRHSDNRYYAAPDSIEQRFGKFQLCKDEDCKAGLPINPSDALYIKDIHGQIKTGHNHGQWLDEQVNGNHISVTPDFEKAGEFSISKWPCGKYCLGGFEHGLGPACPSNTPAITFYSEDPQMCVPYELTEVPCDIKDDKNNCIWTNGADQCCDKMHCPA</sequence>
<dbReference type="EMBL" id="BLJY01000003">
    <property type="protein sequence ID" value="GFF14637.1"/>
    <property type="molecule type" value="Genomic_DNA"/>
</dbReference>
<dbReference type="Proteomes" id="UP000452235">
    <property type="component" value="Unassembled WGS sequence"/>
</dbReference>
<protein>
    <submittedName>
        <fullName evidence="1">Cystein rich protein</fullName>
    </submittedName>
</protein>
<dbReference type="OrthoDB" id="4662630at2759"/>
<accession>A0A5M3YWH9</accession>